<feature type="compositionally biased region" description="Polar residues" evidence="11">
    <location>
        <begin position="439"/>
        <end position="456"/>
    </location>
</feature>
<evidence type="ECO:0000256" key="3">
    <source>
        <dbReference type="ARBA" id="ARBA00006006"/>
    </source>
</evidence>
<dbReference type="GO" id="GO:0005615">
    <property type="term" value="C:extracellular space"/>
    <property type="evidence" value="ECO:0007669"/>
    <property type="project" value="InterPro"/>
</dbReference>
<feature type="chain" id="PRO_5038793221" evidence="12">
    <location>
        <begin position="38"/>
        <end position="978"/>
    </location>
</feature>
<accession>A0A1C4ZVS6</accession>
<dbReference type="GO" id="GO:0008270">
    <property type="term" value="F:zinc ion binding"/>
    <property type="evidence" value="ECO:0007669"/>
    <property type="project" value="InterPro"/>
</dbReference>
<evidence type="ECO:0000256" key="6">
    <source>
        <dbReference type="ARBA" id="ARBA00022723"/>
    </source>
</evidence>
<dbReference type="GO" id="GO:0004222">
    <property type="term" value="F:metalloendopeptidase activity"/>
    <property type="evidence" value="ECO:0007669"/>
    <property type="project" value="InterPro"/>
</dbReference>
<feature type="region of interest" description="Disordered" evidence="11">
    <location>
        <begin position="685"/>
        <end position="713"/>
    </location>
</feature>
<evidence type="ECO:0000313" key="14">
    <source>
        <dbReference type="Proteomes" id="UP000198228"/>
    </source>
</evidence>
<keyword evidence="9" id="KW-0482">Metalloprotease</keyword>
<evidence type="ECO:0000256" key="9">
    <source>
        <dbReference type="ARBA" id="ARBA00023049"/>
    </source>
</evidence>
<dbReference type="RefSeq" id="WP_088963251.1">
    <property type="nucleotide sequence ID" value="NZ_LT607410.1"/>
</dbReference>
<keyword evidence="10" id="KW-0865">Zymogen</keyword>
<dbReference type="PANTHER" id="PTHR33478">
    <property type="entry name" value="EXTRACELLULAR METALLOPROTEINASE MEP"/>
    <property type="match status" value="1"/>
</dbReference>
<dbReference type="InterPro" id="IPR050371">
    <property type="entry name" value="Fungal_virulence_M36"/>
</dbReference>
<gene>
    <name evidence="13" type="ORF">GA0074696_4938</name>
</gene>
<keyword evidence="5" id="KW-0645">Protease</keyword>
<dbReference type="AlphaFoldDB" id="A0A1C4ZVS6"/>
<reference evidence="13 14" key="1">
    <citation type="submission" date="2016-06" db="EMBL/GenBank/DDBJ databases">
        <authorList>
            <person name="Kjaerup R.B."/>
            <person name="Dalgaard T.S."/>
            <person name="Juul-Madsen H.R."/>
        </authorList>
    </citation>
    <scope>NUCLEOTIDE SEQUENCE [LARGE SCALE GENOMIC DNA]</scope>
    <source>
        <strain evidence="13 14">DSM 43821</strain>
    </source>
</reference>
<evidence type="ECO:0000256" key="10">
    <source>
        <dbReference type="ARBA" id="ARBA00023145"/>
    </source>
</evidence>
<keyword evidence="12" id="KW-0732">Signal</keyword>
<dbReference type="Gene3D" id="1.10.390.10">
    <property type="entry name" value="Neutral Protease Domain 2"/>
    <property type="match status" value="1"/>
</dbReference>
<evidence type="ECO:0000256" key="11">
    <source>
        <dbReference type="SAM" id="MobiDB-lite"/>
    </source>
</evidence>
<protein>
    <submittedName>
        <fullName evidence="13">Fungalysin metallopeptidase (M36)</fullName>
    </submittedName>
</protein>
<keyword evidence="6" id="KW-0479">Metal-binding</keyword>
<dbReference type="InterPro" id="IPR001842">
    <property type="entry name" value="Peptidase_M36"/>
</dbReference>
<evidence type="ECO:0000256" key="1">
    <source>
        <dbReference type="ARBA" id="ARBA00001947"/>
    </source>
</evidence>
<evidence type="ECO:0000256" key="12">
    <source>
        <dbReference type="SAM" id="SignalP"/>
    </source>
</evidence>
<dbReference type="GO" id="GO:0006508">
    <property type="term" value="P:proteolysis"/>
    <property type="evidence" value="ECO:0007669"/>
    <property type="project" value="UniProtKB-KW"/>
</dbReference>
<evidence type="ECO:0000256" key="5">
    <source>
        <dbReference type="ARBA" id="ARBA00022670"/>
    </source>
</evidence>
<dbReference type="PROSITE" id="PS51318">
    <property type="entry name" value="TAT"/>
    <property type="match status" value="1"/>
</dbReference>
<dbReference type="InterPro" id="IPR027268">
    <property type="entry name" value="Peptidase_M4/M1_CTD_sf"/>
</dbReference>
<dbReference type="EMBL" id="LT607410">
    <property type="protein sequence ID" value="SCF36854.1"/>
    <property type="molecule type" value="Genomic_DNA"/>
</dbReference>
<feature type="region of interest" description="Disordered" evidence="11">
    <location>
        <begin position="432"/>
        <end position="462"/>
    </location>
</feature>
<keyword evidence="8" id="KW-0862">Zinc</keyword>
<dbReference type="SUPFAM" id="SSF55486">
    <property type="entry name" value="Metalloproteases ('zincins'), catalytic domain"/>
    <property type="match status" value="1"/>
</dbReference>
<evidence type="ECO:0000256" key="2">
    <source>
        <dbReference type="ARBA" id="ARBA00004613"/>
    </source>
</evidence>
<evidence type="ECO:0000256" key="7">
    <source>
        <dbReference type="ARBA" id="ARBA00022801"/>
    </source>
</evidence>
<feature type="signal peptide" evidence="12">
    <location>
        <begin position="1"/>
        <end position="37"/>
    </location>
</feature>
<proteinExistence type="inferred from homology"/>
<organism evidence="13 14">
    <name type="scientific">Micromonospora purpureochromogenes</name>
    <dbReference type="NCBI Taxonomy" id="47872"/>
    <lineage>
        <taxon>Bacteria</taxon>
        <taxon>Bacillati</taxon>
        <taxon>Actinomycetota</taxon>
        <taxon>Actinomycetes</taxon>
        <taxon>Micromonosporales</taxon>
        <taxon>Micromonosporaceae</taxon>
        <taxon>Micromonospora</taxon>
    </lineage>
</organism>
<evidence type="ECO:0000256" key="8">
    <source>
        <dbReference type="ARBA" id="ARBA00022833"/>
    </source>
</evidence>
<name>A0A1C4ZVS6_9ACTN</name>
<comment type="subcellular location">
    <subcellularLocation>
        <location evidence="2">Secreted</location>
    </subcellularLocation>
</comment>
<evidence type="ECO:0000256" key="4">
    <source>
        <dbReference type="ARBA" id="ARBA00022525"/>
    </source>
</evidence>
<evidence type="ECO:0000313" key="13">
    <source>
        <dbReference type="EMBL" id="SCF36854.1"/>
    </source>
</evidence>
<comment type="similarity">
    <text evidence="3">Belongs to the peptidase M36 family.</text>
</comment>
<dbReference type="InterPro" id="IPR006311">
    <property type="entry name" value="TAT_signal"/>
</dbReference>
<feature type="compositionally biased region" description="Low complexity" evidence="11">
    <location>
        <begin position="37"/>
        <end position="51"/>
    </location>
</feature>
<feature type="compositionally biased region" description="Basic and acidic residues" evidence="11">
    <location>
        <begin position="57"/>
        <end position="67"/>
    </location>
</feature>
<keyword evidence="4" id="KW-0964">Secreted</keyword>
<dbReference type="PANTHER" id="PTHR33478:SF1">
    <property type="entry name" value="EXTRACELLULAR METALLOPROTEINASE MEP"/>
    <property type="match status" value="1"/>
</dbReference>
<dbReference type="Gene3D" id="3.10.170.10">
    <property type="match status" value="1"/>
</dbReference>
<feature type="compositionally biased region" description="Polar residues" evidence="11">
    <location>
        <begin position="689"/>
        <end position="700"/>
    </location>
</feature>
<dbReference type="Proteomes" id="UP000198228">
    <property type="component" value="Chromosome I"/>
</dbReference>
<feature type="region of interest" description="Disordered" evidence="11">
    <location>
        <begin position="942"/>
        <end position="962"/>
    </location>
</feature>
<dbReference type="Pfam" id="PF02128">
    <property type="entry name" value="Peptidase_M36"/>
    <property type="match status" value="1"/>
</dbReference>
<comment type="cofactor">
    <cofactor evidence="1">
        <name>Zn(2+)</name>
        <dbReference type="ChEBI" id="CHEBI:29105"/>
    </cofactor>
</comment>
<feature type="region of interest" description="Disordered" evidence="11">
    <location>
        <begin position="37"/>
        <end position="81"/>
    </location>
</feature>
<sequence>MPRPEWTLPTSRPRRRLVPVLATAAVVAALLPGGATAAAAPGDAATATPGRSGSFADESHQAADLDNRTGTAAPDARQRGLARRVDADVRWNRLGTPHALGPTRTPLATGLPADPEAAARRYLTDNRDLFGLDAASIAAMDRLLVRPIGDGAVVTLRQRFGDLPAGHDGLVTVAVADGAVISVSSSLARDATAPVPATLTGEQAYTAALADAGLDAARVASHRVRPVAVPTPLDGTRAAYEVTLIGADSDHPAAFTTYVDGITGAVLVREDLVDFDSENPSWAVYPATPPQDLAPGQDPRVRWCGDPAPGCAAAFRDPATGNAWDVDAATGTPTGTSRGNSANTVVSWGAGSPLLPATASPKRRYEYPFTDQWHQARCNPAVFTSAQRNDTDAAIANLFAMHNRMHDWAWHLGFTEATWNLQAVNVSGAGLGGDAEQGRAQQGALSGNRNNANQGTPRDGLPPTTNMYLWQPQAGGPYPPCVDGDYDMTVIGHEYTHAITNRMIAGPDSGIGGLQGGAMGESWSDLLAAEYLYEHGLRAPGQTPFVTGGYVTGNLISGIRNYDFSRSPLNYSDVGYNTAGPAVHADGEIWSATNYRIRSALVKRYGSGTPQRQLDCAQGKVAADSCPGNRRWAQLVFDSFLLQAASQVSMLDMRDNLLTADRLRFGGANQQLIWAEFARSGMGRDAATNGATDTDPTPSFASPYGDNATLTLRPKGDSAEAPIRLYVGDYEARATPIADTDPATALPDTFEAVAGTHQLLAVAPGFGHQRLSVVARAGEEGYVDLRLSRNLASTTSGAVITGDGVNLERIGDDTESTNWASLTGVAGRGVTVALPGGAPQVVKRVNVSAMLRPAIAGDPDAGGQNALTALRSFAVLTCNATTTDCADPARWERIYTSAGDAFPGGKYRAYTRDINLRSFPVPTTLATHVRLEVLASQCTGGPAYAGEQDDDPASSTDCATASPARDQVRIAEFQVFSK</sequence>
<keyword evidence="7" id="KW-0378">Hydrolase</keyword>